<dbReference type="InterPro" id="IPR001228">
    <property type="entry name" value="IspD"/>
</dbReference>
<evidence type="ECO:0000259" key="12">
    <source>
        <dbReference type="Pfam" id="PF02542"/>
    </source>
</evidence>
<keyword evidence="8" id="KW-0479">Metal-binding</keyword>
<comment type="cofactor">
    <cofactor evidence="2">
        <name>a divalent metal cation</name>
        <dbReference type="ChEBI" id="CHEBI:60240"/>
    </cofactor>
</comment>
<proteinExistence type="inferred from homology"/>
<sequence length="385" mass="40244">MSRIAVILVAAGDGTRLGAGIPKALVKVSDKTLLEHALENILEIKNLVQVVVASHEDRVEEFAAIAREFVKDKVELVFTPGGLSRQGSIANALQEVTQGDVVLVHDAARCFAPASLFERVANAVIETGFGVVPVLPVADTIKQVKQDVVLATVDRDELRVAQTPQGFLREKLVKAYKDASADFTDDASLMQSTGEVIRAVPGDAMAFKITVQADLEYAELLLNGATEQRSGIGTDVHKFAVGKPLYLGTVLWPGEDGLEGHSDGDALSHAIVDALLAGAGLGDIGSNFGVDKPEYAGANGSVFITETLKLLASVGWSVVNVSVQLIGNKPKLAPRRVEVEAALTALVGAPVSLGATTTDGLGFLGSSEGVGAVATALIQRPKGRL</sequence>
<dbReference type="InterPro" id="IPR018294">
    <property type="entry name" value="ISPD_synthase_CS"/>
</dbReference>
<dbReference type="HAMAP" id="MF_00107">
    <property type="entry name" value="IspF"/>
    <property type="match status" value="1"/>
</dbReference>
<dbReference type="InterPro" id="IPR003526">
    <property type="entry name" value="MECDP_synthase"/>
</dbReference>
<dbReference type="GO" id="GO:0050518">
    <property type="term" value="F:2-C-methyl-D-erythritol 4-phosphate cytidylyltransferase activity"/>
    <property type="evidence" value="ECO:0007669"/>
    <property type="project" value="InterPro"/>
</dbReference>
<dbReference type="InterPro" id="IPR026596">
    <property type="entry name" value="IspD/F"/>
</dbReference>
<dbReference type="GO" id="GO:0008685">
    <property type="term" value="F:2-C-methyl-D-erythritol 2,4-cyclodiphosphate synthase activity"/>
    <property type="evidence" value="ECO:0007669"/>
    <property type="project" value="UniProtKB-EC"/>
</dbReference>
<dbReference type="HAMAP" id="MF_01520">
    <property type="entry name" value="IspDF"/>
    <property type="match status" value="1"/>
</dbReference>
<dbReference type="EMBL" id="CAEZXL010000154">
    <property type="protein sequence ID" value="CAB4691936.1"/>
    <property type="molecule type" value="Genomic_DNA"/>
</dbReference>
<dbReference type="NCBIfam" id="TIGR00453">
    <property type="entry name" value="ispD"/>
    <property type="match status" value="1"/>
</dbReference>
<feature type="domain" description="2-C-methyl-D-erythritol 2,4-cyclodiphosphate synthase" evidence="12">
    <location>
        <begin position="229"/>
        <end position="378"/>
    </location>
</feature>
<evidence type="ECO:0000256" key="7">
    <source>
        <dbReference type="ARBA" id="ARBA00022695"/>
    </source>
</evidence>
<comment type="pathway">
    <text evidence="4">Isoprenoid biosynthesis; isopentenyl diphosphate biosynthesis via DXP pathway; isopentenyl diphosphate from 1-deoxy-D-xylulose 5-phosphate: step 2/6.</text>
</comment>
<evidence type="ECO:0000313" key="13">
    <source>
        <dbReference type="EMBL" id="CAB4691936.1"/>
    </source>
</evidence>
<dbReference type="AlphaFoldDB" id="A0A6J6NZM6"/>
<dbReference type="Pfam" id="PF01128">
    <property type="entry name" value="IspD"/>
    <property type="match status" value="1"/>
</dbReference>
<comment type="catalytic activity">
    <reaction evidence="1">
        <text>4-CDP-2-C-methyl-D-erythritol 2-phosphate = 2-C-methyl-D-erythritol 2,4-cyclic diphosphate + CMP</text>
        <dbReference type="Rhea" id="RHEA:23864"/>
        <dbReference type="ChEBI" id="CHEBI:57919"/>
        <dbReference type="ChEBI" id="CHEBI:58483"/>
        <dbReference type="ChEBI" id="CHEBI:60377"/>
        <dbReference type="EC" id="4.6.1.12"/>
    </reaction>
</comment>
<reference evidence="13" key="1">
    <citation type="submission" date="2020-05" db="EMBL/GenBank/DDBJ databases">
        <authorList>
            <person name="Chiriac C."/>
            <person name="Salcher M."/>
            <person name="Ghai R."/>
            <person name="Kavagutti S V."/>
        </authorList>
    </citation>
    <scope>NUCLEOTIDE SEQUENCE</scope>
</reference>
<keyword evidence="11" id="KW-0511">Multifunctional enzyme</keyword>
<name>A0A6J6NZM6_9ZZZZ</name>
<dbReference type="PANTHER" id="PTHR32125:SF4">
    <property type="entry name" value="2-C-METHYL-D-ERYTHRITOL 4-PHOSPHATE CYTIDYLYLTRANSFERASE, CHLOROPLASTIC"/>
    <property type="match status" value="1"/>
</dbReference>
<evidence type="ECO:0000256" key="2">
    <source>
        <dbReference type="ARBA" id="ARBA00001968"/>
    </source>
</evidence>
<dbReference type="PROSITE" id="PS01295">
    <property type="entry name" value="ISPD"/>
    <property type="match status" value="1"/>
</dbReference>
<dbReference type="HAMAP" id="MF_00108">
    <property type="entry name" value="IspD"/>
    <property type="match status" value="1"/>
</dbReference>
<dbReference type="GO" id="GO:0016114">
    <property type="term" value="P:terpenoid biosynthetic process"/>
    <property type="evidence" value="ECO:0007669"/>
    <property type="project" value="InterPro"/>
</dbReference>
<dbReference type="FunFam" id="3.30.1330.50:FF:000003">
    <property type="entry name" value="2-C-methyl-D-erythritol 2,4-cyclodiphosphate synthase"/>
    <property type="match status" value="1"/>
</dbReference>
<protein>
    <submittedName>
        <fullName evidence="13">Unannotated protein</fullName>
    </submittedName>
</protein>
<keyword evidence="10" id="KW-0456">Lyase</keyword>
<dbReference type="InterPro" id="IPR050088">
    <property type="entry name" value="IspD/TarI_cytidylyltransf_bact"/>
</dbReference>
<dbReference type="FunFam" id="3.90.550.10:FF:000003">
    <property type="entry name" value="2-C-methyl-D-erythritol 4-phosphate cytidylyltransferase"/>
    <property type="match status" value="1"/>
</dbReference>
<comment type="pathway">
    <text evidence="3">Isoprenoid biosynthesis; isopentenyl diphosphate biosynthesis via DXP pathway; isopentenyl diphosphate from 1-deoxy-D-xylulose 5-phosphate: step 4/6.</text>
</comment>
<dbReference type="InterPro" id="IPR020555">
    <property type="entry name" value="MECDP_synthase_CS"/>
</dbReference>
<accession>A0A6J6NZM6</accession>
<dbReference type="GO" id="GO:0046872">
    <property type="term" value="F:metal ion binding"/>
    <property type="evidence" value="ECO:0007669"/>
    <property type="project" value="UniProtKB-KW"/>
</dbReference>
<gene>
    <name evidence="13" type="ORF">UFOPK2373_00843</name>
</gene>
<dbReference type="InterPro" id="IPR029044">
    <property type="entry name" value="Nucleotide-diphossugar_trans"/>
</dbReference>
<evidence type="ECO:0000256" key="11">
    <source>
        <dbReference type="ARBA" id="ARBA00023268"/>
    </source>
</evidence>
<dbReference type="PROSITE" id="PS01350">
    <property type="entry name" value="ISPF"/>
    <property type="match status" value="1"/>
</dbReference>
<organism evidence="13">
    <name type="scientific">freshwater metagenome</name>
    <dbReference type="NCBI Taxonomy" id="449393"/>
    <lineage>
        <taxon>unclassified sequences</taxon>
        <taxon>metagenomes</taxon>
        <taxon>ecological metagenomes</taxon>
    </lineage>
</organism>
<dbReference type="Gene3D" id="3.90.550.10">
    <property type="entry name" value="Spore Coat Polysaccharide Biosynthesis Protein SpsA, Chain A"/>
    <property type="match status" value="1"/>
</dbReference>
<evidence type="ECO:0000256" key="8">
    <source>
        <dbReference type="ARBA" id="ARBA00022723"/>
    </source>
</evidence>
<evidence type="ECO:0000256" key="3">
    <source>
        <dbReference type="ARBA" id="ARBA00004709"/>
    </source>
</evidence>
<evidence type="ECO:0000256" key="10">
    <source>
        <dbReference type="ARBA" id="ARBA00023239"/>
    </source>
</evidence>
<dbReference type="SUPFAM" id="SSF53448">
    <property type="entry name" value="Nucleotide-diphospho-sugar transferases"/>
    <property type="match status" value="1"/>
</dbReference>
<dbReference type="SUPFAM" id="SSF69765">
    <property type="entry name" value="IpsF-like"/>
    <property type="match status" value="1"/>
</dbReference>
<evidence type="ECO:0000256" key="6">
    <source>
        <dbReference type="ARBA" id="ARBA00022679"/>
    </source>
</evidence>
<evidence type="ECO:0000256" key="4">
    <source>
        <dbReference type="ARBA" id="ARBA00004787"/>
    </source>
</evidence>
<keyword evidence="7" id="KW-0548">Nucleotidyltransferase</keyword>
<evidence type="ECO:0000256" key="5">
    <source>
        <dbReference type="ARBA" id="ARBA00009789"/>
    </source>
</evidence>
<dbReference type="InterPro" id="IPR034683">
    <property type="entry name" value="IspD/TarI"/>
</dbReference>
<dbReference type="Pfam" id="PF02542">
    <property type="entry name" value="YgbB"/>
    <property type="match status" value="1"/>
</dbReference>
<dbReference type="GO" id="GO:0019288">
    <property type="term" value="P:isopentenyl diphosphate biosynthetic process, methylerythritol 4-phosphate pathway"/>
    <property type="evidence" value="ECO:0007669"/>
    <property type="project" value="UniProtKB-UniPathway"/>
</dbReference>
<evidence type="ECO:0000256" key="9">
    <source>
        <dbReference type="ARBA" id="ARBA00023229"/>
    </source>
</evidence>
<evidence type="ECO:0000256" key="1">
    <source>
        <dbReference type="ARBA" id="ARBA00000200"/>
    </source>
</evidence>
<comment type="similarity">
    <text evidence="5">Belongs to the IspD/TarI cytidylyltransferase family. IspD subfamily.</text>
</comment>
<dbReference type="NCBIfam" id="TIGR00151">
    <property type="entry name" value="ispF"/>
    <property type="match status" value="1"/>
</dbReference>
<dbReference type="CDD" id="cd02516">
    <property type="entry name" value="CDP-ME_synthetase"/>
    <property type="match status" value="1"/>
</dbReference>
<dbReference type="PANTHER" id="PTHR32125">
    <property type="entry name" value="2-C-METHYL-D-ERYTHRITOL 4-PHOSPHATE CYTIDYLYLTRANSFERASE, CHLOROPLASTIC"/>
    <property type="match status" value="1"/>
</dbReference>
<keyword evidence="6" id="KW-0808">Transferase</keyword>
<keyword evidence="9" id="KW-0414">Isoprene biosynthesis</keyword>
<dbReference type="CDD" id="cd00554">
    <property type="entry name" value="MECDP_synthase"/>
    <property type="match status" value="1"/>
</dbReference>
<dbReference type="Gene3D" id="3.30.1330.50">
    <property type="entry name" value="2-C-methyl-D-erythritol 2,4-cyclodiphosphate synthase"/>
    <property type="match status" value="1"/>
</dbReference>
<dbReference type="UniPathway" id="UPA00056">
    <property type="reaction ID" value="UER00093"/>
</dbReference>
<dbReference type="InterPro" id="IPR036571">
    <property type="entry name" value="MECDP_synthase_sf"/>
</dbReference>